<evidence type="ECO:0000256" key="4">
    <source>
        <dbReference type="ARBA" id="ARBA00022679"/>
    </source>
</evidence>
<keyword evidence="3" id="KW-0597">Phosphoprotein</keyword>
<keyword evidence="7" id="KW-0067">ATP-binding</keyword>
<keyword evidence="12" id="KW-1185">Reference proteome</keyword>
<gene>
    <name evidence="11" type="ORF">ACFPK8_10245</name>
</gene>
<feature type="domain" description="Histidine kinase/HSP90-like ATPase" evidence="10">
    <location>
        <begin position="305"/>
        <end position="401"/>
    </location>
</feature>
<dbReference type="CDD" id="cd16917">
    <property type="entry name" value="HATPase_UhpB-NarQ-NarX-like"/>
    <property type="match status" value="1"/>
</dbReference>
<evidence type="ECO:0000256" key="7">
    <source>
        <dbReference type="ARBA" id="ARBA00022840"/>
    </source>
</evidence>
<dbReference type="PANTHER" id="PTHR24421">
    <property type="entry name" value="NITRATE/NITRITE SENSOR PROTEIN NARX-RELATED"/>
    <property type="match status" value="1"/>
</dbReference>
<comment type="caution">
    <text evidence="11">The sequence shown here is derived from an EMBL/GenBank/DDBJ whole genome shotgun (WGS) entry which is preliminary data.</text>
</comment>
<dbReference type="GO" id="GO:0016301">
    <property type="term" value="F:kinase activity"/>
    <property type="evidence" value="ECO:0007669"/>
    <property type="project" value="UniProtKB-KW"/>
</dbReference>
<protein>
    <recommendedName>
        <fullName evidence="2">histidine kinase</fullName>
        <ecNumber evidence="2">2.7.13.3</ecNumber>
    </recommendedName>
</protein>
<feature type="transmembrane region" description="Helical" evidence="9">
    <location>
        <begin position="25"/>
        <end position="54"/>
    </location>
</feature>
<keyword evidence="9" id="KW-1133">Transmembrane helix</keyword>
<sequence length="407" mass="43588">MSHVDHASLRHPLTLMRSRAPWTSLLYLILQAAAGVVSLGVFFTVLLIPVWLLAWPRAEARLLPLAGRPALRVTRPMGQMRWQDVVLTLLTAVMAAAMFFVGIVLVVVIGTLFATPVAVLAGQEATWGVADQVLPPMLVIIVFPVLGVVALFFALWGLTALAYGWSGLSTALLRDEESRLVAQVEALGDMTVQLDDAVALERRVLERNLHDGAQMHLSAAGLRLAMLQLEAEQLPVGEARSTILTGLDEVREQLDLGGQSVRNAVSGLVPTVLRDGGLQAAIAELARAVPLETTTECTVPRLPVSLEHSVHLIAHEAITNVVRHSEAQTVSIRCTLDDPTTTDAPSILHLQIVDDGRGGAVSTGTGLISMRARARSLGGILTLDSPEGGPTVVDLKVPVTADREDRR</sequence>
<keyword evidence="4" id="KW-0808">Transferase</keyword>
<evidence type="ECO:0000256" key="5">
    <source>
        <dbReference type="ARBA" id="ARBA00022741"/>
    </source>
</evidence>
<keyword evidence="9" id="KW-0812">Transmembrane</keyword>
<keyword evidence="9" id="KW-0472">Membrane</keyword>
<dbReference type="InterPro" id="IPR036890">
    <property type="entry name" value="HATPase_C_sf"/>
</dbReference>
<dbReference type="GeneID" id="303297127"/>
<dbReference type="Gene3D" id="3.30.565.10">
    <property type="entry name" value="Histidine kinase-like ATPase, C-terminal domain"/>
    <property type="match status" value="1"/>
</dbReference>
<evidence type="ECO:0000259" key="10">
    <source>
        <dbReference type="SMART" id="SM00387"/>
    </source>
</evidence>
<evidence type="ECO:0000313" key="11">
    <source>
        <dbReference type="EMBL" id="MFC5297891.1"/>
    </source>
</evidence>
<evidence type="ECO:0000256" key="6">
    <source>
        <dbReference type="ARBA" id="ARBA00022777"/>
    </source>
</evidence>
<evidence type="ECO:0000256" key="9">
    <source>
        <dbReference type="SAM" id="Phobius"/>
    </source>
</evidence>
<keyword evidence="5" id="KW-0547">Nucleotide-binding</keyword>
<evidence type="ECO:0000256" key="2">
    <source>
        <dbReference type="ARBA" id="ARBA00012438"/>
    </source>
</evidence>
<keyword evidence="6 11" id="KW-0418">Kinase</keyword>
<proteinExistence type="predicted"/>
<dbReference type="EMBL" id="JBHSLN010000023">
    <property type="protein sequence ID" value="MFC5297891.1"/>
    <property type="molecule type" value="Genomic_DNA"/>
</dbReference>
<feature type="transmembrane region" description="Helical" evidence="9">
    <location>
        <begin position="138"/>
        <end position="165"/>
    </location>
</feature>
<dbReference type="Pfam" id="PF07730">
    <property type="entry name" value="HisKA_3"/>
    <property type="match status" value="1"/>
</dbReference>
<reference evidence="12" key="1">
    <citation type="journal article" date="2019" name="Int. J. Syst. Evol. Microbiol.">
        <title>The Global Catalogue of Microorganisms (GCM) 10K type strain sequencing project: providing services to taxonomists for standard genome sequencing and annotation.</title>
        <authorList>
            <consortium name="The Broad Institute Genomics Platform"/>
            <consortium name="The Broad Institute Genome Sequencing Center for Infectious Disease"/>
            <person name="Wu L."/>
            <person name="Ma J."/>
        </authorList>
    </citation>
    <scope>NUCLEOTIDE SEQUENCE [LARGE SCALE GENOMIC DNA]</scope>
    <source>
        <strain evidence="12">CGMCC 1.16455</strain>
    </source>
</reference>
<dbReference type="InterPro" id="IPR011712">
    <property type="entry name" value="Sig_transdc_His_kin_sub3_dim/P"/>
</dbReference>
<dbReference type="Proteomes" id="UP001595937">
    <property type="component" value="Unassembled WGS sequence"/>
</dbReference>
<evidence type="ECO:0000313" key="12">
    <source>
        <dbReference type="Proteomes" id="UP001595937"/>
    </source>
</evidence>
<dbReference type="RefSeq" id="WP_343923637.1">
    <property type="nucleotide sequence ID" value="NZ_BAAAIR010000034.1"/>
</dbReference>
<dbReference type="SMART" id="SM00387">
    <property type="entry name" value="HATPase_c"/>
    <property type="match status" value="1"/>
</dbReference>
<evidence type="ECO:0000256" key="8">
    <source>
        <dbReference type="ARBA" id="ARBA00023012"/>
    </source>
</evidence>
<comment type="catalytic activity">
    <reaction evidence="1">
        <text>ATP + protein L-histidine = ADP + protein N-phospho-L-histidine.</text>
        <dbReference type="EC" id="2.7.13.3"/>
    </reaction>
</comment>
<keyword evidence="8" id="KW-0902">Two-component regulatory system</keyword>
<dbReference type="PANTHER" id="PTHR24421:SF10">
    <property type="entry name" value="NITRATE_NITRITE SENSOR PROTEIN NARQ"/>
    <property type="match status" value="1"/>
</dbReference>
<dbReference type="InterPro" id="IPR003594">
    <property type="entry name" value="HATPase_dom"/>
</dbReference>
<organism evidence="11 12">
    <name type="scientific">Brachybacterium tyrofermentans</name>
    <dbReference type="NCBI Taxonomy" id="47848"/>
    <lineage>
        <taxon>Bacteria</taxon>
        <taxon>Bacillati</taxon>
        <taxon>Actinomycetota</taxon>
        <taxon>Actinomycetes</taxon>
        <taxon>Micrococcales</taxon>
        <taxon>Dermabacteraceae</taxon>
        <taxon>Brachybacterium</taxon>
    </lineage>
</organism>
<dbReference type="InterPro" id="IPR050482">
    <property type="entry name" value="Sensor_HK_TwoCompSys"/>
</dbReference>
<dbReference type="SUPFAM" id="SSF55874">
    <property type="entry name" value="ATPase domain of HSP90 chaperone/DNA topoisomerase II/histidine kinase"/>
    <property type="match status" value="1"/>
</dbReference>
<evidence type="ECO:0000256" key="3">
    <source>
        <dbReference type="ARBA" id="ARBA00022553"/>
    </source>
</evidence>
<name>A0ABW0FH16_9MICO</name>
<dbReference type="EC" id="2.7.13.3" evidence="2"/>
<accession>A0ABW0FH16</accession>
<evidence type="ECO:0000256" key="1">
    <source>
        <dbReference type="ARBA" id="ARBA00000085"/>
    </source>
</evidence>
<feature type="transmembrane region" description="Helical" evidence="9">
    <location>
        <begin position="85"/>
        <end position="118"/>
    </location>
</feature>